<feature type="region of interest" description="Disordered" evidence="12">
    <location>
        <begin position="1"/>
        <end position="54"/>
    </location>
</feature>
<comment type="similarity">
    <text evidence="3 11">Belongs to the PNP/MTAP phosphorylase family.</text>
</comment>
<evidence type="ECO:0000256" key="3">
    <source>
        <dbReference type="ARBA" id="ARBA00006751"/>
    </source>
</evidence>
<evidence type="ECO:0000259" key="13">
    <source>
        <dbReference type="Pfam" id="PF01048"/>
    </source>
</evidence>
<evidence type="ECO:0000256" key="10">
    <source>
        <dbReference type="ARBA" id="ARBA00048556"/>
    </source>
</evidence>
<dbReference type="SUPFAM" id="SSF53167">
    <property type="entry name" value="Purine and uridine phosphorylases"/>
    <property type="match status" value="1"/>
</dbReference>
<dbReference type="NCBIfam" id="NF006054">
    <property type="entry name" value="PRK08202.1"/>
    <property type="match status" value="1"/>
</dbReference>
<dbReference type="PIRSF" id="PIRSF000477">
    <property type="entry name" value="PurNPase"/>
    <property type="match status" value="1"/>
</dbReference>
<dbReference type="InterPro" id="IPR000845">
    <property type="entry name" value="Nucleoside_phosphorylase_d"/>
</dbReference>
<organism evidence="14 15">
    <name type="scientific">Nesterenkonia rhizosphaerae</name>
    <dbReference type="NCBI Taxonomy" id="1348272"/>
    <lineage>
        <taxon>Bacteria</taxon>
        <taxon>Bacillati</taxon>
        <taxon>Actinomycetota</taxon>
        <taxon>Actinomycetes</taxon>
        <taxon>Micrococcales</taxon>
        <taxon>Micrococcaceae</taxon>
        <taxon>Nesterenkonia</taxon>
    </lineage>
</organism>
<dbReference type="InterPro" id="IPR035994">
    <property type="entry name" value="Nucleoside_phosphorylase_sf"/>
</dbReference>
<evidence type="ECO:0000256" key="7">
    <source>
        <dbReference type="ARBA" id="ARBA00022676"/>
    </source>
</evidence>
<keyword evidence="7 11" id="KW-0328">Glycosyltransferase</keyword>
<evidence type="ECO:0000256" key="9">
    <source>
        <dbReference type="ARBA" id="ARBA00031036"/>
    </source>
</evidence>
<dbReference type="NCBIfam" id="TIGR01698">
    <property type="entry name" value="PUNP"/>
    <property type="match status" value="1"/>
</dbReference>
<dbReference type="PANTHER" id="PTHR11904:SF9">
    <property type="entry name" value="PURINE NUCLEOSIDE PHOSPHORYLASE-RELATED"/>
    <property type="match status" value="1"/>
</dbReference>
<dbReference type="InterPro" id="IPR011268">
    <property type="entry name" value="Purine_phosphorylase"/>
</dbReference>
<dbReference type="NCBIfam" id="TIGR01697">
    <property type="entry name" value="PNPH-PUNA-XAPA"/>
    <property type="match status" value="1"/>
</dbReference>
<dbReference type="PANTHER" id="PTHR11904">
    <property type="entry name" value="METHYLTHIOADENOSINE/PURINE NUCLEOSIDE PHOSPHORYLASE"/>
    <property type="match status" value="1"/>
</dbReference>
<evidence type="ECO:0000256" key="1">
    <source>
        <dbReference type="ARBA" id="ARBA00002678"/>
    </source>
</evidence>
<evidence type="ECO:0000256" key="2">
    <source>
        <dbReference type="ARBA" id="ARBA00005058"/>
    </source>
</evidence>
<dbReference type="Pfam" id="PF01048">
    <property type="entry name" value="PNP_UDP_1"/>
    <property type="match status" value="1"/>
</dbReference>
<dbReference type="Proteomes" id="UP001500368">
    <property type="component" value="Unassembled WGS sequence"/>
</dbReference>
<evidence type="ECO:0000256" key="4">
    <source>
        <dbReference type="ARBA" id="ARBA00011233"/>
    </source>
</evidence>
<dbReference type="EMBL" id="BAABLW010000005">
    <property type="protein sequence ID" value="GAA4916592.1"/>
    <property type="molecule type" value="Genomic_DNA"/>
</dbReference>
<comment type="function">
    <text evidence="1">The purine nucleoside phosphorylases catalyze the phosphorolytic breakdown of the N-glycosidic bond in the beta-(deoxy)ribonucleoside molecules, with the formation of the corresponding free purine bases and pentose-1-phosphate. Cleaves guanosine, inosine, 2'-deoxyguanosine and 2'-deoxyinosine.</text>
</comment>
<comment type="caution">
    <text evidence="14">The sequence shown here is derived from an EMBL/GenBank/DDBJ whole genome shotgun (WGS) entry which is preliminary data.</text>
</comment>
<name>A0ABP9FU68_9MICC</name>
<dbReference type="EC" id="2.4.2.1" evidence="5 11"/>
<comment type="subunit">
    <text evidence="4">Homotrimer.</text>
</comment>
<evidence type="ECO:0000256" key="6">
    <source>
        <dbReference type="ARBA" id="ARBA00013834"/>
    </source>
</evidence>
<proteinExistence type="inferred from homology"/>
<sequence>MAMTAPFDAEQPEDDFTAAGFGHVTRESGSQPRELGDAAPVPTNDPTAPSAQTAERAAKALLAAASVERIDLACTLGSGWGGAAEQLGELVAEIDAAEIPGFHHSGVSGHSGTLKVIRAEAADGQPRHILVIGARTHYYEGRGVDAVAHGVRTAAAAGASTMVLTNGCGGLNPEWKPGTAVLISDHINLTGTSALRGAHFVDMTDLYSPRLRELAREVDPTLPEGVYAQFPGPHYETPAEVRMAGVLGADLVGMSTALEAIAAHAAGMEVFGISLVTNLGAGISPEPLSHQEVLEAGAAAAPRIAALLAQIVRRAL</sequence>
<evidence type="ECO:0000313" key="14">
    <source>
        <dbReference type="EMBL" id="GAA4916592.1"/>
    </source>
</evidence>
<reference evidence="15" key="1">
    <citation type="journal article" date="2019" name="Int. J. Syst. Evol. Microbiol.">
        <title>The Global Catalogue of Microorganisms (GCM) 10K type strain sequencing project: providing services to taxonomists for standard genome sequencing and annotation.</title>
        <authorList>
            <consortium name="The Broad Institute Genomics Platform"/>
            <consortium name="The Broad Institute Genome Sequencing Center for Infectious Disease"/>
            <person name="Wu L."/>
            <person name="Ma J."/>
        </authorList>
    </citation>
    <scope>NUCLEOTIDE SEQUENCE [LARGE SCALE GENOMIC DNA]</scope>
    <source>
        <strain evidence="15">JCM 19129</strain>
    </source>
</reference>
<comment type="catalytic activity">
    <reaction evidence="10">
        <text>a purine 2'-deoxy-D-ribonucleoside + phosphate = a purine nucleobase + 2-deoxy-alpha-D-ribose 1-phosphate</text>
        <dbReference type="Rhea" id="RHEA:36431"/>
        <dbReference type="ChEBI" id="CHEBI:26386"/>
        <dbReference type="ChEBI" id="CHEBI:43474"/>
        <dbReference type="ChEBI" id="CHEBI:57259"/>
        <dbReference type="ChEBI" id="CHEBI:142361"/>
        <dbReference type="EC" id="2.4.2.1"/>
    </reaction>
</comment>
<keyword evidence="8 11" id="KW-0808">Transferase</keyword>
<protein>
    <recommendedName>
        <fullName evidence="6 11">Purine nucleoside phosphorylase</fullName>
        <ecNumber evidence="5 11">2.4.2.1</ecNumber>
    </recommendedName>
    <alternativeName>
        <fullName evidence="9 11">Inosine-guanosine phosphorylase</fullName>
    </alternativeName>
</protein>
<dbReference type="Gene3D" id="3.40.50.1580">
    <property type="entry name" value="Nucleoside phosphorylase domain"/>
    <property type="match status" value="1"/>
</dbReference>
<evidence type="ECO:0000256" key="11">
    <source>
        <dbReference type="PIRNR" id="PIRNR000477"/>
    </source>
</evidence>
<feature type="domain" description="Nucleoside phosphorylase" evidence="13">
    <location>
        <begin position="72"/>
        <end position="313"/>
    </location>
</feature>
<dbReference type="InterPro" id="IPR011269">
    <property type="entry name" value="PUNP"/>
</dbReference>
<evidence type="ECO:0000256" key="5">
    <source>
        <dbReference type="ARBA" id="ARBA00011886"/>
    </source>
</evidence>
<evidence type="ECO:0000313" key="15">
    <source>
        <dbReference type="Proteomes" id="UP001500368"/>
    </source>
</evidence>
<comment type="pathway">
    <text evidence="2 11">Purine metabolism; purine nucleoside salvage.</text>
</comment>
<keyword evidence="15" id="KW-1185">Reference proteome</keyword>
<evidence type="ECO:0000256" key="12">
    <source>
        <dbReference type="SAM" id="MobiDB-lite"/>
    </source>
</evidence>
<evidence type="ECO:0000256" key="8">
    <source>
        <dbReference type="ARBA" id="ARBA00022679"/>
    </source>
</evidence>
<gene>
    <name evidence="14" type="ORF">GCM10025790_09890</name>
</gene>
<accession>A0ABP9FU68</accession>
<dbReference type="CDD" id="cd09009">
    <property type="entry name" value="PNP-EcPNPII_like"/>
    <property type="match status" value="1"/>
</dbReference>